<dbReference type="EC" id="3.1.3.1" evidence="2"/>
<dbReference type="InterPro" id="IPR017850">
    <property type="entry name" value="Alkaline_phosphatase_core_sf"/>
</dbReference>
<accession>A0A090SYZ4</accession>
<comment type="caution">
    <text evidence="2">The sequence shown here is derived from an EMBL/GenBank/DDBJ whole genome shotgun (WGS) entry which is preliminary data.</text>
</comment>
<sequence>MKHTLSIPFRVTRALLVTASLTGGLLLPTIAHADANQPKLVVQITVDGLRADLIERYKHNFGQGGFRYLMDEASTTKTPTMSMPIPKPSSATFP</sequence>
<reference evidence="2 3" key="1">
    <citation type="submission" date="2014-09" db="EMBL/GenBank/DDBJ databases">
        <title>Vibrio maritimus JCM 19240. (C210) whole genome shotgun sequence.</title>
        <authorList>
            <person name="Sawabe T."/>
            <person name="Meirelles P."/>
            <person name="Nakanishi M."/>
            <person name="Sayaka M."/>
            <person name="Hattori M."/>
            <person name="Ohkuma M."/>
        </authorList>
    </citation>
    <scope>NUCLEOTIDE SEQUENCE [LARGE SCALE GENOMIC DNA]</scope>
    <source>
        <strain evidence="2 3">JCM 19240</strain>
    </source>
</reference>
<keyword evidence="3" id="KW-1185">Reference proteome</keyword>
<dbReference type="AlphaFoldDB" id="A0A090SYZ4"/>
<dbReference type="Proteomes" id="UP000029224">
    <property type="component" value="Unassembled WGS sequence"/>
</dbReference>
<reference evidence="2 3" key="2">
    <citation type="submission" date="2014-09" db="EMBL/GenBank/DDBJ databases">
        <authorList>
            <consortium name="NBRP consortium"/>
            <person name="Sawabe T."/>
            <person name="Meirelles P."/>
            <person name="Nakanishi M."/>
            <person name="Sayaka M."/>
            <person name="Hattori M."/>
            <person name="Ohkuma M."/>
        </authorList>
    </citation>
    <scope>NUCLEOTIDE SEQUENCE [LARGE SCALE GENOMIC DNA]</scope>
    <source>
        <strain evidence="2 3">JCM 19240</strain>
    </source>
</reference>
<dbReference type="EMBL" id="BBMT01000001">
    <property type="protein sequence ID" value="GAL32168.1"/>
    <property type="molecule type" value="Genomic_DNA"/>
</dbReference>
<dbReference type="SUPFAM" id="SSF53649">
    <property type="entry name" value="Alkaline phosphatase-like"/>
    <property type="match status" value="1"/>
</dbReference>
<feature type="signal peptide" evidence="1">
    <location>
        <begin position="1"/>
        <end position="33"/>
    </location>
</feature>
<keyword evidence="2" id="KW-0378">Hydrolase</keyword>
<evidence type="ECO:0000313" key="2">
    <source>
        <dbReference type="EMBL" id="GAL32168.1"/>
    </source>
</evidence>
<evidence type="ECO:0000313" key="3">
    <source>
        <dbReference type="Proteomes" id="UP000029224"/>
    </source>
</evidence>
<name>A0A090SYZ4_9VIBR</name>
<dbReference type="GO" id="GO:0004035">
    <property type="term" value="F:alkaline phosphatase activity"/>
    <property type="evidence" value="ECO:0007669"/>
    <property type="project" value="UniProtKB-EC"/>
</dbReference>
<evidence type="ECO:0000256" key="1">
    <source>
        <dbReference type="SAM" id="SignalP"/>
    </source>
</evidence>
<keyword evidence="1" id="KW-0732">Signal</keyword>
<dbReference type="Gene3D" id="3.40.720.10">
    <property type="entry name" value="Alkaline Phosphatase, subunit A"/>
    <property type="match status" value="1"/>
</dbReference>
<feature type="chain" id="PRO_5001865418" evidence="1">
    <location>
        <begin position="34"/>
        <end position="94"/>
    </location>
</feature>
<protein>
    <submittedName>
        <fullName evidence="2">Alkaline phosphatase</fullName>
        <ecNumber evidence="2">3.1.3.1</ecNumber>
    </submittedName>
</protein>
<gene>
    <name evidence="2" type="ORF">JCM19240_5599</name>
</gene>
<organism evidence="2 3">
    <name type="scientific">Vibrio maritimus</name>
    <dbReference type="NCBI Taxonomy" id="990268"/>
    <lineage>
        <taxon>Bacteria</taxon>
        <taxon>Pseudomonadati</taxon>
        <taxon>Pseudomonadota</taxon>
        <taxon>Gammaproteobacteria</taxon>
        <taxon>Vibrionales</taxon>
        <taxon>Vibrionaceae</taxon>
        <taxon>Vibrio</taxon>
    </lineage>
</organism>
<proteinExistence type="predicted"/>